<dbReference type="PROSITE" id="PS51186">
    <property type="entry name" value="GNAT"/>
    <property type="match status" value="1"/>
</dbReference>
<dbReference type="PANTHER" id="PTHR13947:SF37">
    <property type="entry name" value="LD18367P"/>
    <property type="match status" value="1"/>
</dbReference>
<comment type="caution">
    <text evidence="3">The sequence shown here is derived from an EMBL/GenBank/DDBJ whole genome shotgun (WGS) entry which is preliminary data.</text>
</comment>
<keyword evidence="1 3" id="KW-0808">Transferase</keyword>
<evidence type="ECO:0000313" key="4">
    <source>
        <dbReference type="Proteomes" id="UP000316330"/>
    </source>
</evidence>
<dbReference type="InterPro" id="IPR000182">
    <property type="entry name" value="GNAT_dom"/>
</dbReference>
<evidence type="ECO:0000313" key="3">
    <source>
        <dbReference type="EMBL" id="TVX95326.1"/>
    </source>
</evidence>
<dbReference type="RefSeq" id="WP_144707147.1">
    <property type="nucleotide sequence ID" value="NZ_VNJJ01000023.1"/>
</dbReference>
<evidence type="ECO:0000256" key="1">
    <source>
        <dbReference type="ARBA" id="ARBA00022679"/>
    </source>
</evidence>
<organism evidence="3 4">
    <name type="scientific">Cohnella terricola</name>
    <dbReference type="NCBI Taxonomy" id="1289167"/>
    <lineage>
        <taxon>Bacteria</taxon>
        <taxon>Bacillati</taxon>
        <taxon>Bacillota</taxon>
        <taxon>Bacilli</taxon>
        <taxon>Bacillales</taxon>
        <taxon>Paenibacillaceae</taxon>
        <taxon>Cohnella</taxon>
    </lineage>
</organism>
<gene>
    <name evidence="3" type="ORF">FPZ45_23790</name>
</gene>
<feature type="domain" description="N-acetyltransferase" evidence="2">
    <location>
        <begin position="3"/>
        <end position="138"/>
    </location>
</feature>
<dbReference type="GO" id="GO:0008080">
    <property type="term" value="F:N-acetyltransferase activity"/>
    <property type="evidence" value="ECO:0007669"/>
    <property type="project" value="InterPro"/>
</dbReference>
<reference evidence="3 4" key="1">
    <citation type="submission" date="2019-07" db="EMBL/GenBank/DDBJ databases">
        <authorList>
            <person name="Kim J."/>
        </authorList>
    </citation>
    <scope>NUCLEOTIDE SEQUENCE [LARGE SCALE GENOMIC DNA]</scope>
    <source>
        <strain evidence="3 4">G13</strain>
    </source>
</reference>
<keyword evidence="4" id="KW-1185">Reference proteome</keyword>
<dbReference type="AlphaFoldDB" id="A0A559J674"/>
<dbReference type="InterPro" id="IPR050769">
    <property type="entry name" value="NAT_camello-type"/>
</dbReference>
<dbReference type="OrthoDB" id="162775at2"/>
<name>A0A559J674_9BACL</name>
<dbReference type="EMBL" id="VNJJ01000023">
    <property type="protein sequence ID" value="TVX95326.1"/>
    <property type="molecule type" value="Genomic_DNA"/>
</dbReference>
<sequence>MNLSIRLLDENDDIPYDLLLLADPSKKLVDEYLQRGYCYVAHRNGELVGEFVLIRTHPCTVEIVNITVNELYQGIGIGRSLVLRAIDEAKVLGAKTIEIGTANSSFKQLKLYQSCGFRMVGVDIGFFERHYEEELYEDGLRAIDMVRLRIEM</sequence>
<evidence type="ECO:0000259" key="2">
    <source>
        <dbReference type="PROSITE" id="PS51186"/>
    </source>
</evidence>
<dbReference type="InterPro" id="IPR016181">
    <property type="entry name" value="Acyl_CoA_acyltransferase"/>
</dbReference>
<proteinExistence type="predicted"/>
<dbReference type="Gene3D" id="3.40.630.30">
    <property type="match status" value="1"/>
</dbReference>
<accession>A0A559J674</accession>
<dbReference type="Proteomes" id="UP000316330">
    <property type="component" value="Unassembled WGS sequence"/>
</dbReference>
<dbReference type="SUPFAM" id="SSF55729">
    <property type="entry name" value="Acyl-CoA N-acyltransferases (Nat)"/>
    <property type="match status" value="1"/>
</dbReference>
<dbReference type="CDD" id="cd04301">
    <property type="entry name" value="NAT_SF"/>
    <property type="match status" value="1"/>
</dbReference>
<protein>
    <submittedName>
        <fullName evidence="3">GNAT family N-acetyltransferase</fullName>
    </submittedName>
</protein>
<dbReference type="PANTHER" id="PTHR13947">
    <property type="entry name" value="GNAT FAMILY N-ACETYLTRANSFERASE"/>
    <property type="match status" value="1"/>
</dbReference>
<dbReference type="Pfam" id="PF00583">
    <property type="entry name" value="Acetyltransf_1"/>
    <property type="match status" value="1"/>
</dbReference>